<dbReference type="EMBL" id="AMZY02000009">
    <property type="protein sequence ID" value="EMS33559.1"/>
    <property type="molecule type" value="Genomic_DNA"/>
</dbReference>
<dbReference type="InParanoid" id="M7XFB6"/>
<sequence>MAPIPLASIRKIFSNFLALSLLMLSLGFGGFSDSNRQDSPGKSTWVESYGLTDHTNLVQPNFKVFQSQIESFKFPVDQFCFTSFPFSVKILKSRSLIIDWWKKRLVFFDISRVLYPFHFFW</sequence>
<accession>M7XFB6</accession>
<feature type="transmembrane region" description="Helical" evidence="1">
    <location>
        <begin position="12"/>
        <end position="31"/>
    </location>
</feature>
<keyword evidence="1" id="KW-0812">Transmembrane</keyword>
<dbReference type="AlphaFoldDB" id="M7XFB6"/>
<evidence type="ECO:0000256" key="1">
    <source>
        <dbReference type="SAM" id="Phobius"/>
    </source>
</evidence>
<keyword evidence="1" id="KW-1133">Transmembrane helix</keyword>
<organism evidence="2 3">
    <name type="scientific">Mariniradius saccharolyticus AK6</name>
    <dbReference type="NCBI Taxonomy" id="1239962"/>
    <lineage>
        <taxon>Bacteria</taxon>
        <taxon>Pseudomonadati</taxon>
        <taxon>Bacteroidota</taxon>
        <taxon>Cytophagia</taxon>
        <taxon>Cytophagales</taxon>
        <taxon>Cyclobacteriaceae</taxon>
        <taxon>Mariniradius</taxon>
    </lineage>
</organism>
<comment type="caution">
    <text evidence="2">The sequence shown here is derived from an EMBL/GenBank/DDBJ whole genome shotgun (WGS) entry which is preliminary data.</text>
</comment>
<keyword evidence="1" id="KW-0472">Membrane</keyword>
<dbReference type="Proteomes" id="UP000010953">
    <property type="component" value="Unassembled WGS sequence"/>
</dbReference>
<proteinExistence type="predicted"/>
<keyword evidence="3" id="KW-1185">Reference proteome</keyword>
<reference evidence="2" key="1">
    <citation type="submission" date="2013-01" db="EMBL/GenBank/DDBJ databases">
        <title>Genome assembly of Mariniradius saccharolyticus AK6.</title>
        <authorList>
            <person name="Vaidya B."/>
            <person name="Khatri I."/>
            <person name="Tanuku N.R.S."/>
            <person name="Subramanian S."/>
            <person name="Pinnaka A."/>
        </authorList>
    </citation>
    <scope>NUCLEOTIDE SEQUENCE [LARGE SCALE GENOMIC DNA]</scope>
    <source>
        <strain evidence="2">AK6</strain>
    </source>
</reference>
<protein>
    <submittedName>
        <fullName evidence="2">Uncharacterized protein</fullName>
    </submittedName>
</protein>
<evidence type="ECO:0000313" key="3">
    <source>
        <dbReference type="Proteomes" id="UP000010953"/>
    </source>
</evidence>
<gene>
    <name evidence="2" type="ORF">C943_04437</name>
</gene>
<evidence type="ECO:0000313" key="2">
    <source>
        <dbReference type="EMBL" id="EMS33559.1"/>
    </source>
</evidence>
<dbReference type="STRING" id="1239962.C943_04437"/>
<name>M7XFB6_9BACT</name>